<feature type="signal peptide" evidence="1">
    <location>
        <begin position="1"/>
        <end position="26"/>
    </location>
</feature>
<proteinExistence type="predicted"/>
<dbReference type="Proteomes" id="UP000261905">
    <property type="component" value="Unassembled WGS sequence"/>
</dbReference>
<evidence type="ECO:0000256" key="1">
    <source>
        <dbReference type="SAM" id="SignalP"/>
    </source>
</evidence>
<keyword evidence="3" id="KW-1185">Reference proteome</keyword>
<protein>
    <submittedName>
        <fullName evidence="2">Uncharacterized protein</fullName>
    </submittedName>
</protein>
<organism evidence="2 3">
    <name type="scientific">Paenibacillus paeoniae</name>
    <dbReference type="NCBI Taxonomy" id="2292705"/>
    <lineage>
        <taxon>Bacteria</taxon>
        <taxon>Bacillati</taxon>
        <taxon>Bacillota</taxon>
        <taxon>Bacilli</taxon>
        <taxon>Bacillales</taxon>
        <taxon>Paenibacillaceae</taxon>
        <taxon>Paenibacillus</taxon>
    </lineage>
</organism>
<dbReference type="PROSITE" id="PS51257">
    <property type="entry name" value="PROKAR_LIPOPROTEIN"/>
    <property type="match status" value="1"/>
</dbReference>
<feature type="chain" id="PRO_5016851993" evidence="1">
    <location>
        <begin position="27"/>
        <end position="166"/>
    </location>
</feature>
<dbReference type="EMBL" id="QUBQ01000004">
    <property type="protein sequence ID" value="REK71800.1"/>
    <property type="molecule type" value="Genomic_DNA"/>
</dbReference>
<comment type="caution">
    <text evidence="2">The sequence shown here is derived from an EMBL/GenBank/DDBJ whole genome shotgun (WGS) entry which is preliminary data.</text>
</comment>
<dbReference type="RefSeq" id="WP_116048049.1">
    <property type="nucleotide sequence ID" value="NZ_QUBQ01000004.1"/>
</dbReference>
<gene>
    <name evidence="2" type="ORF">DX130_18950</name>
</gene>
<sequence>MNKMQRMLSILIAISLLLVACSGPSAEEKDAKAKELITEYSKTLMEVKDYRELDIQEDSFVIDQINRIKPYFSKAGFEARRTNDMMVLILAAEHQRNIELGEVELKSMEAESDRFDYEYRIPVRIKDEAGELLGEHEYQGQVKLVEENGRLIIEKEWSRPLKPRIW</sequence>
<evidence type="ECO:0000313" key="3">
    <source>
        <dbReference type="Proteomes" id="UP000261905"/>
    </source>
</evidence>
<accession>A0A371P8G7</accession>
<name>A0A371P8G7_9BACL</name>
<reference evidence="2 3" key="1">
    <citation type="submission" date="2018-08" db="EMBL/GenBank/DDBJ databases">
        <title>Paenibacillus sp. M4BSY-1, whole genome shotgun sequence.</title>
        <authorList>
            <person name="Tuo L."/>
        </authorList>
    </citation>
    <scope>NUCLEOTIDE SEQUENCE [LARGE SCALE GENOMIC DNA]</scope>
    <source>
        <strain evidence="2 3">M4BSY-1</strain>
    </source>
</reference>
<dbReference type="AlphaFoldDB" id="A0A371P8G7"/>
<keyword evidence="1" id="KW-0732">Signal</keyword>
<evidence type="ECO:0000313" key="2">
    <source>
        <dbReference type="EMBL" id="REK71800.1"/>
    </source>
</evidence>
<dbReference type="OrthoDB" id="2612110at2"/>